<dbReference type="InterPro" id="IPR029016">
    <property type="entry name" value="GAF-like_dom_sf"/>
</dbReference>
<evidence type="ECO:0000259" key="1">
    <source>
        <dbReference type="Pfam" id="PF01590"/>
    </source>
</evidence>
<dbReference type="EMBL" id="PQFZ01000020">
    <property type="protein sequence ID" value="POR47112.1"/>
    <property type="molecule type" value="Genomic_DNA"/>
</dbReference>
<sequence>MRRFILRENIKHFHELLKNEQDPVSQDLLIKMLAEAQHELSRLESIWLWTCPKGAVPFEVGAAVEAALDAIIERSKADFGSVQLWNDDTQGLHLIAHRNFDTALAEQFALIRDGVGTTCEAAMISRAEVIIEDVEKELGLEALLSWTRPAGIRAIHTTPIFDRHGKFIGVFSTQYCAPRSLAPAQRRRNGDHAEYLGAILERTR</sequence>
<dbReference type="AlphaFoldDB" id="A0A2S4LXC4"/>
<dbReference type="SUPFAM" id="SSF55781">
    <property type="entry name" value="GAF domain-like"/>
    <property type="match status" value="1"/>
</dbReference>
<dbReference type="Gene3D" id="3.30.450.40">
    <property type="match status" value="1"/>
</dbReference>
<dbReference type="RefSeq" id="WP_103720691.1">
    <property type="nucleotide sequence ID" value="NZ_PQFZ01000020.1"/>
</dbReference>
<gene>
    <name evidence="2" type="ORF">CYD53_1202</name>
</gene>
<protein>
    <submittedName>
        <fullName evidence="2">GAF domain-containing protein</fullName>
    </submittedName>
</protein>
<proteinExistence type="predicted"/>
<evidence type="ECO:0000313" key="2">
    <source>
        <dbReference type="EMBL" id="POR47112.1"/>
    </source>
</evidence>
<dbReference type="Proteomes" id="UP000236919">
    <property type="component" value="Unassembled WGS sequence"/>
</dbReference>
<dbReference type="InterPro" id="IPR003018">
    <property type="entry name" value="GAF"/>
</dbReference>
<accession>A0A2S4LXC4</accession>
<comment type="caution">
    <text evidence="2">The sequence shown here is derived from an EMBL/GenBank/DDBJ whole genome shotgun (WGS) entry which is preliminary data.</text>
</comment>
<organism evidence="2 3">
    <name type="scientific">Bosea psychrotolerans</name>
    <dbReference type="NCBI Taxonomy" id="1871628"/>
    <lineage>
        <taxon>Bacteria</taxon>
        <taxon>Pseudomonadati</taxon>
        <taxon>Pseudomonadota</taxon>
        <taxon>Alphaproteobacteria</taxon>
        <taxon>Hyphomicrobiales</taxon>
        <taxon>Boseaceae</taxon>
        <taxon>Bosea</taxon>
    </lineage>
</organism>
<dbReference type="OrthoDB" id="341208at2"/>
<evidence type="ECO:0000313" key="3">
    <source>
        <dbReference type="Proteomes" id="UP000236919"/>
    </source>
</evidence>
<dbReference type="Pfam" id="PF01590">
    <property type="entry name" value="GAF"/>
    <property type="match status" value="1"/>
</dbReference>
<feature type="domain" description="GAF" evidence="1">
    <location>
        <begin position="63"/>
        <end position="178"/>
    </location>
</feature>
<reference evidence="2 3" key="1">
    <citation type="submission" date="2018-01" db="EMBL/GenBank/DDBJ databases">
        <title>Genomic Encyclopedia of Type Strains, Phase III (KMG-III): the genomes of soil and plant-associated and newly described type strains.</title>
        <authorList>
            <person name="Whitman W."/>
        </authorList>
    </citation>
    <scope>NUCLEOTIDE SEQUENCE [LARGE SCALE GENOMIC DNA]</scope>
    <source>
        <strain evidence="2 3">1131</strain>
    </source>
</reference>
<keyword evidence="3" id="KW-1185">Reference proteome</keyword>
<name>A0A2S4LXC4_9HYPH</name>